<dbReference type="InterPro" id="IPR013087">
    <property type="entry name" value="Znf_C2H2_type"/>
</dbReference>
<feature type="compositionally biased region" description="Polar residues" evidence="12">
    <location>
        <begin position="992"/>
        <end position="1027"/>
    </location>
</feature>
<evidence type="ECO:0000313" key="15">
    <source>
        <dbReference type="Proteomes" id="UP000694568"/>
    </source>
</evidence>
<dbReference type="Proteomes" id="UP000694568">
    <property type="component" value="Unplaced"/>
</dbReference>
<keyword evidence="8" id="KW-0238">DNA-binding</keyword>
<keyword evidence="4" id="KW-0677">Repeat</keyword>
<evidence type="ECO:0000256" key="3">
    <source>
        <dbReference type="ARBA" id="ARBA00022723"/>
    </source>
</evidence>
<feature type="compositionally biased region" description="Low complexity" evidence="12">
    <location>
        <begin position="1216"/>
        <end position="1227"/>
    </location>
</feature>
<feature type="region of interest" description="Disordered" evidence="12">
    <location>
        <begin position="970"/>
        <end position="1044"/>
    </location>
</feature>
<comment type="subcellular location">
    <subcellularLocation>
        <location evidence="1">Nucleus</location>
    </subcellularLocation>
</comment>
<keyword evidence="7" id="KW-0805">Transcription regulation</keyword>
<dbReference type="GO" id="GO:0008270">
    <property type="term" value="F:zinc ion binding"/>
    <property type="evidence" value="ECO:0007669"/>
    <property type="project" value="UniProtKB-KW"/>
</dbReference>
<evidence type="ECO:0000256" key="7">
    <source>
        <dbReference type="ARBA" id="ARBA00023015"/>
    </source>
</evidence>
<feature type="region of interest" description="Disordered" evidence="12">
    <location>
        <begin position="510"/>
        <end position="533"/>
    </location>
</feature>
<dbReference type="Gene3D" id="3.30.160.60">
    <property type="entry name" value="Classic Zinc Finger"/>
    <property type="match status" value="5"/>
</dbReference>
<evidence type="ECO:0000256" key="10">
    <source>
        <dbReference type="ARBA" id="ARBA00023242"/>
    </source>
</evidence>
<evidence type="ECO:0000256" key="12">
    <source>
        <dbReference type="SAM" id="MobiDB-lite"/>
    </source>
</evidence>
<feature type="domain" description="C2H2-type" evidence="13">
    <location>
        <begin position="267"/>
        <end position="296"/>
    </location>
</feature>
<keyword evidence="10" id="KW-0539">Nucleus</keyword>
<dbReference type="FunFam" id="3.30.160.60:FF:000036">
    <property type="entry name" value="GLI family zinc finger 3"/>
    <property type="match status" value="1"/>
</dbReference>
<feature type="compositionally biased region" description="Low complexity" evidence="12">
    <location>
        <begin position="970"/>
        <end position="981"/>
    </location>
</feature>
<keyword evidence="3" id="KW-0479">Metal-binding</keyword>
<evidence type="ECO:0000256" key="8">
    <source>
        <dbReference type="ARBA" id="ARBA00023125"/>
    </source>
</evidence>
<dbReference type="PROSITE" id="PS00028">
    <property type="entry name" value="ZINC_FINGER_C2H2_1"/>
    <property type="match status" value="4"/>
</dbReference>
<feature type="region of interest" description="Disordered" evidence="12">
    <location>
        <begin position="401"/>
        <end position="437"/>
    </location>
</feature>
<feature type="domain" description="C2H2-type" evidence="13">
    <location>
        <begin position="239"/>
        <end position="266"/>
    </location>
</feature>
<feature type="compositionally biased region" description="Low complexity" evidence="12">
    <location>
        <begin position="408"/>
        <end position="420"/>
    </location>
</feature>
<dbReference type="GO" id="GO:0000981">
    <property type="term" value="F:DNA-binding transcription factor activity, RNA polymerase II-specific"/>
    <property type="evidence" value="ECO:0007669"/>
    <property type="project" value="TreeGrafter"/>
</dbReference>
<reference evidence="14" key="1">
    <citation type="submission" date="2025-08" db="UniProtKB">
        <authorList>
            <consortium name="Ensembl"/>
        </authorList>
    </citation>
    <scope>IDENTIFICATION</scope>
</reference>
<feature type="region of interest" description="Disordered" evidence="12">
    <location>
        <begin position="1063"/>
        <end position="1102"/>
    </location>
</feature>
<dbReference type="Pfam" id="PF00096">
    <property type="entry name" value="zf-C2H2"/>
    <property type="match status" value="3"/>
</dbReference>
<evidence type="ECO:0000313" key="14">
    <source>
        <dbReference type="Ensembl" id="ENSSLUP00000047251.1"/>
    </source>
</evidence>
<feature type="domain" description="C2H2-type" evidence="13">
    <location>
        <begin position="297"/>
        <end position="327"/>
    </location>
</feature>
<comment type="similarity">
    <text evidence="2">Belongs to the GLI C2H2-type zinc-finger protein family.</text>
</comment>
<evidence type="ECO:0000259" key="13">
    <source>
        <dbReference type="PROSITE" id="PS50157"/>
    </source>
</evidence>
<feature type="region of interest" description="Disordered" evidence="12">
    <location>
        <begin position="341"/>
        <end position="382"/>
    </location>
</feature>
<evidence type="ECO:0000256" key="4">
    <source>
        <dbReference type="ARBA" id="ARBA00022737"/>
    </source>
</evidence>
<dbReference type="FunFam" id="3.30.160.60:FF:000019">
    <property type="entry name" value="GLI family zinc finger 3"/>
    <property type="match status" value="1"/>
</dbReference>
<feature type="region of interest" description="Disordered" evidence="12">
    <location>
        <begin position="745"/>
        <end position="768"/>
    </location>
</feature>
<evidence type="ECO:0000256" key="1">
    <source>
        <dbReference type="ARBA" id="ARBA00004123"/>
    </source>
</evidence>
<reference evidence="14" key="2">
    <citation type="submission" date="2025-09" db="UniProtKB">
        <authorList>
            <consortium name="Ensembl"/>
        </authorList>
    </citation>
    <scope>IDENTIFICATION</scope>
</reference>
<dbReference type="Pfam" id="PF23561">
    <property type="entry name" value="zf-C2H2_15"/>
    <property type="match status" value="1"/>
</dbReference>
<keyword evidence="5 11" id="KW-0863">Zinc-finger</keyword>
<dbReference type="AlphaFoldDB" id="A0A8C9ZY62"/>
<evidence type="ECO:0000256" key="6">
    <source>
        <dbReference type="ARBA" id="ARBA00022833"/>
    </source>
</evidence>
<dbReference type="FunFam" id="3.30.160.60:FF:000048">
    <property type="entry name" value="GLI family zinc finger 3"/>
    <property type="match status" value="1"/>
</dbReference>
<feature type="region of interest" description="Disordered" evidence="12">
    <location>
        <begin position="1151"/>
        <end position="1183"/>
    </location>
</feature>
<organism evidence="14 15">
    <name type="scientific">Sander lucioperca</name>
    <name type="common">Pike-perch</name>
    <name type="synonym">Perca lucioperca</name>
    <dbReference type="NCBI Taxonomy" id="283035"/>
    <lineage>
        <taxon>Eukaryota</taxon>
        <taxon>Metazoa</taxon>
        <taxon>Chordata</taxon>
        <taxon>Craniata</taxon>
        <taxon>Vertebrata</taxon>
        <taxon>Euteleostomi</taxon>
        <taxon>Actinopterygii</taxon>
        <taxon>Neopterygii</taxon>
        <taxon>Teleostei</taxon>
        <taxon>Neoteleostei</taxon>
        <taxon>Acanthomorphata</taxon>
        <taxon>Eupercaria</taxon>
        <taxon>Perciformes</taxon>
        <taxon>Percoidei</taxon>
        <taxon>Percidae</taxon>
        <taxon>Luciopercinae</taxon>
        <taxon>Sander</taxon>
    </lineage>
</organism>
<dbReference type="SUPFAM" id="SSF57667">
    <property type="entry name" value="beta-beta-alpha zinc fingers"/>
    <property type="match status" value="3"/>
</dbReference>
<keyword evidence="9" id="KW-0804">Transcription</keyword>
<keyword evidence="15" id="KW-1185">Reference proteome</keyword>
<dbReference type="SMART" id="SM00355">
    <property type="entry name" value="ZnF_C2H2"/>
    <property type="match status" value="5"/>
</dbReference>
<dbReference type="PROSITE" id="PS50157">
    <property type="entry name" value="ZINC_FINGER_C2H2_2"/>
    <property type="match status" value="5"/>
</dbReference>
<evidence type="ECO:0000256" key="9">
    <source>
        <dbReference type="ARBA" id="ARBA00023163"/>
    </source>
</evidence>
<feature type="compositionally biased region" description="Polar residues" evidence="12">
    <location>
        <begin position="515"/>
        <end position="533"/>
    </location>
</feature>
<feature type="region of interest" description="Disordered" evidence="12">
    <location>
        <begin position="131"/>
        <end position="150"/>
    </location>
</feature>
<dbReference type="InterPro" id="IPR036236">
    <property type="entry name" value="Znf_C2H2_sf"/>
</dbReference>
<feature type="compositionally biased region" description="Polar residues" evidence="12">
    <location>
        <begin position="1205"/>
        <end position="1215"/>
    </location>
</feature>
<dbReference type="GO" id="GO:0000978">
    <property type="term" value="F:RNA polymerase II cis-regulatory region sequence-specific DNA binding"/>
    <property type="evidence" value="ECO:0007669"/>
    <property type="project" value="TreeGrafter"/>
</dbReference>
<dbReference type="InterPro" id="IPR043359">
    <property type="entry name" value="GLI-like"/>
</dbReference>
<feature type="region of interest" description="Disordered" evidence="12">
    <location>
        <begin position="1205"/>
        <end position="1234"/>
    </location>
</feature>
<evidence type="ECO:0000256" key="5">
    <source>
        <dbReference type="ARBA" id="ARBA00022771"/>
    </source>
</evidence>
<accession>A0A8C9ZY62</accession>
<dbReference type="FunFam" id="3.30.160.60:FF:000068">
    <property type="entry name" value="GLI family zinc finger 3"/>
    <property type="match status" value="1"/>
</dbReference>
<name>A0A8C9ZY62_SANLU</name>
<dbReference type="PANTHER" id="PTHR45718:SF2">
    <property type="entry name" value="ZINC FINGER PROTEIN GLI1"/>
    <property type="match status" value="1"/>
</dbReference>
<feature type="region of interest" description="Disordered" evidence="12">
    <location>
        <begin position="157"/>
        <end position="193"/>
    </location>
</feature>
<feature type="compositionally biased region" description="Polar residues" evidence="12">
    <location>
        <begin position="1151"/>
        <end position="1164"/>
    </location>
</feature>
<dbReference type="FunFam" id="3.30.160.60:FF:000031">
    <property type="entry name" value="GLI family zinc finger 3"/>
    <property type="match status" value="1"/>
</dbReference>
<dbReference type="InterPro" id="IPR056436">
    <property type="entry name" value="Znf-C2H2_ZIC1-5/GLI1-3-like"/>
</dbReference>
<dbReference type="Ensembl" id="ENSSLUT00000048694.1">
    <property type="protein sequence ID" value="ENSSLUP00000047251.1"/>
    <property type="gene ID" value="ENSSLUG00000020778.1"/>
</dbReference>
<protein>
    <submittedName>
        <fullName evidence="14">GLI family zinc finger 1</fullName>
    </submittedName>
</protein>
<sequence>MYNHMTPSMTHGSGPGQGIGHCGNSTPYCNQNNMMSSHHNFFSKRFCSRFSTPRSMLKLSKKRALSISPLSDASVDLQTVIRTSPNSLVAFVNSRCNPNGASSYGHLSVSTMRSDILLIYVKHKNAFKSQKYPYPSPQTSKPGLGGMMDGMNVKSLEERSEGDVASPSSTGTQDPLLGLLDGRDDLDKEDGKPEPEAIYETNCHWESCSKEFDTQDQLVHHINNEHIHGEKKEFVCHWQECSREQRPFKAQYMLVVHMRRHTGEKPHKCTFEGCNKAYSRLENLKTHLRSHTGEKPYVCEHEGCNKAFSNASDRAKHQNRTHSNEKPYVCKIPGCTKRYTDPSSLRKHVKTVHGPEAHITKKHRGDTGPRLPGSAMTPGGQSSELLLEKEETRREDCKLLAPETALKSQPSPGGQSSCSSERSPLGSANNNDSGVEMNLNAAGSLEDLTALEDGVAGGGGEPGSVGTMGMSAQALKRLENLKIDKLKQIRRPTPPGRCANKLPLSNHELGGGTSIGCSSNDRRGSGTSSLSSAYTVSRRSSMVSPYLGAPCPGGGLPGLPNLTPAQQYSLKAKYAAATGGPPPTPLPNMEQHSANTEYGTGVIYPHQAPGNNSRRASDPVRSVADPQALPKRFNSLNNVAMMGRRNALQHRGSDTSLSRHLYSPRPPSITENVMMEAMGMEPHLAPVDARDRSMMMPPGERSFMGYQQQHQTLGGVGSSLGNQLSPSHESLSCPDQGYMQGHYQNQGGEVTSRAGGNPMGQARPSHSEGMSNTLLQQAEYSMSTCQLSPSGPHYPSIGQGGDAVGPWSDSHSQIQTSNHALQNQRGMQYSDPSLQPQQTQAHFNNQTALYNSPDGTHKLTIKPEQQFHPGMGGGNACQSAKLQQQRMLLQQTQGYPQQTGQVLMRNSNNTSCDFQGQNQNSFPSGGGLSLGCAGTALSDGQRSETPMIQVKEMMVRNYVQSQQALMWEQQQEQQQQQLQQSGIKPPPASDNMDVSAQTAMMQHSPQHQNHNLYSSQPYPSYPNQNLVMSPPAHSRVPSSVTPKDQQLTGLQGSCYGQEMVVPRPPQGRKPLSRQNSLSQVGGGYLASPPHLSPVHSTSSPRRAVRLPPVQHPQHQQNEMFSPSNNNNMYYSGQINMDMDKHMDPQNGPCLNQQHSMGSNLNPSGGTKPVPMTPYPESGPISNALENLDLDNARIDFTSIIDDAESSSYSPINNPLQGQPGSSSQASSRLTTPQTSVSLAAGSGLSNMAVGDMTSMLTSLAGENKYLNTLS</sequence>
<proteinExistence type="inferred from homology"/>
<dbReference type="GO" id="GO:0007224">
    <property type="term" value="P:smoothened signaling pathway"/>
    <property type="evidence" value="ECO:0007669"/>
    <property type="project" value="TreeGrafter"/>
</dbReference>
<feature type="domain" description="C2H2-type" evidence="13">
    <location>
        <begin position="328"/>
        <end position="358"/>
    </location>
</feature>
<gene>
    <name evidence="14" type="primary">gli1</name>
</gene>
<feature type="domain" description="C2H2-type" evidence="13">
    <location>
        <begin position="201"/>
        <end position="233"/>
    </location>
</feature>
<evidence type="ECO:0000256" key="2">
    <source>
        <dbReference type="ARBA" id="ARBA00010831"/>
    </source>
</evidence>
<dbReference type="GeneTree" id="ENSGT00940000160235"/>
<keyword evidence="6" id="KW-0862">Zinc</keyword>
<evidence type="ECO:0000256" key="11">
    <source>
        <dbReference type="PROSITE-ProRule" id="PRU00042"/>
    </source>
</evidence>
<dbReference type="GO" id="GO:0005634">
    <property type="term" value="C:nucleus"/>
    <property type="evidence" value="ECO:0007669"/>
    <property type="project" value="UniProtKB-SubCell"/>
</dbReference>
<dbReference type="PANTHER" id="PTHR45718">
    <property type="entry name" value="TRANSCRIPTIONAL ACTIVATOR CUBITUS INTERRUPTUS"/>
    <property type="match status" value="1"/>
</dbReference>
<feature type="compositionally biased region" description="Basic and acidic residues" evidence="12">
    <location>
        <begin position="181"/>
        <end position="193"/>
    </location>
</feature>